<feature type="region of interest" description="Disordered" evidence="1">
    <location>
        <begin position="195"/>
        <end position="215"/>
    </location>
</feature>
<sequence>MDETGVTTVQNPGEIVARKGTKQVGSVTSAERGTLITLACAVNALGNSIPPMMIFPRKKFQPFFSSNGPLQDPYQELKKTHPGATMTIYDLPAIVKSVLPLAATPSNIQAGHRPPTTRAFYQCSSNTNCGILSSTRSLLSLLAASSPQLTASSPQLTASSPPLAASSPPLAASSPLLAASSPQLTASSPLLTASSPLLAASSPPPQPPLLHSQPPLLSGHVQGDLAAVLLWAHKDCTDGSAFYTSHNCESD</sequence>
<comment type="caution">
    <text evidence="2">The sequence shown here is derived from an EMBL/GenBank/DDBJ whole genome shotgun (WGS) entry which is preliminary data.</text>
</comment>
<organism evidence="2 3">
    <name type="scientific">Dissostichus eleginoides</name>
    <name type="common">Patagonian toothfish</name>
    <name type="synonym">Dissostichus amissus</name>
    <dbReference type="NCBI Taxonomy" id="100907"/>
    <lineage>
        <taxon>Eukaryota</taxon>
        <taxon>Metazoa</taxon>
        <taxon>Chordata</taxon>
        <taxon>Craniata</taxon>
        <taxon>Vertebrata</taxon>
        <taxon>Euteleostomi</taxon>
        <taxon>Actinopterygii</taxon>
        <taxon>Neopterygii</taxon>
        <taxon>Teleostei</taxon>
        <taxon>Neoteleostei</taxon>
        <taxon>Acanthomorphata</taxon>
        <taxon>Eupercaria</taxon>
        <taxon>Perciformes</taxon>
        <taxon>Notothenioidei</taxon>
        <taxon>Nototheniidae</taxon>
        <taxon>Dissostichus</taxon>
    </lineage>
</organism>
<dbReference type="Proteomes" id="UP001228049">
    <property type="component" value="Unassembled WGS sequence"/>
</dbReference>
<dbReference type="GO" id="GO:0000428">
    <property type="term" value="C:DNA-directed RNA polymerase complex"/>
    <property type="evidence" value="ECO:0007669"/>
    <property type="project" value="UniProtKB-KW"/>
</dbReference>
<name>A0AAD9BK34_DISEL</name>
<dbReference type="EMBL" id="JASDAP010000021">
    <property type="protein sequence ID" value="KAK1885056.1"/>
    <property type="molecule type" value="Genomic_DNA"/>
</dbReference>
<keyword evidence="2" id="KW-0240">DNA-directed RNA polymerase</keyword>
<evidence type="ECO:0000313" key="3">
    <source>
        <dbReference type="Proteomes" id="UP001228049"/>
    </source>
</evidence>
<protein>
    <submittedName>
        <fullName evidence="2">DNA-directed RNA polymerase II subunit RPB1</fullName>
    </submittedName>
</protein>
<gene>
    <name evidence="2" type="ORF">KUDE01_031252</name>
</gene>
<evidence type="ECO:0000256" key="1">
    <source>
        <dbReference type="SAM" id="MobiDB-lite"/>
    </source>
</evidence>
<keyword evidence="3" id="KW-1185">Reference proteome</keyword>
<dbReference type="AlphaFoldDB" id="A0AAD9BK34"/>
<keyword evidence="2" id="KW-0804">Transcription</keyword>
<evidence type="ECO:0000313" key="2">
    <source>
        <dbReference type="EMBL" id="KAK1885056.1"/>
    </source>
</evidence>
<reference evidence="2" key="1">
    <citation type="submission" date="2023-04" db="EMBL/GenBank/DDBJ databases">
        <title>Chromosome-level genome of Chaenocephalus aceratus.</title>
        <authorList>
            <person name="Park H."/>
        </authorList>
    </citation>
    <scope>NUCLEOTIDE SEQUENCE</scope>
    <source>
        <strain evidence="2">DE</strain>
        <tissue evidence="2">Muscle</tissue>
    </source>
</reference>
<accession>A0AAD9BK34</accession>
<proteinExistence type="predicted"/>